<keyword evidence="1" id="KW-0521">NADP</keyword>
<dbReference type="InterPro" id="IPR013149">
    <property type="entry name" value="ADH-like_C"/>
</dbReference>
<dbReference type="PANTHER" id="PTHR48106">
    <property type="entry name" value="QUINONE OXIDOREDUCTASE PIG3-RELATED"/>
    <property type="match status" value="1"/>
</dbReference>
<dbReference type="GO" id="GO:0070402">
    <property type="term" value="F:NADPH binding"/>
    <property type="evidence" value="ECO:0007669"/>
    <property type="project" value="TreeGrafter"/>
</dbReference>
<dbReference type="AlphaFoldDB" id="A0A0F7SX33"/>
<dbReference type="Gene3D" id="3.90.180.10">
    <property type="entry name" value="Medium-chain alcohol dehydrogenases, catalytic domain"/>
    <property type="match status" value="1"/>
</dbReference>
<dbReference type="EMBL" id="LN483166">
    <property type="protein sequence ID" value="CED84718.1"/>
    <property type="molecule type" value="Genomic_DNA"/>
</dbReference>
<dbReference type="InterPro" id="IPR020843">
    <property type="entry name" value="ER"/>
</dbReference>
<dbReference type="GO" id="GO:0016651">
    <property type="term" value="F:oxidoreductase activity, acting on NAD(P)H"/>
    <property type="evidence" value="ECO:0007669"/>
    <property type="project" value="TreeGrafter"/>
</dbReference>
<dbReference type="CDD" id="cd05276">
    <property type="entry name" value="p53_inducible_oxidoreductase"/>
    <property type="match status" value="1"/>
</dbReference>
<dbReference type="SMART" id="SM00829">
    <property type="entry name" value="PKS_ER"/>
    <property type="match status" value="1"/>
</dbReference>
<keyword evidence="2" id="KW-0560">Oxidoreductase</keyword>
<accession>A0A0F7SX33</accession>
<dbReference type="InterPro" id="IPR014189">
    <property type="entry name" value="Quinone_OxRdtase_PIG3"/>
</dbReference>
<reference evidence="4" key="1">
    <citation type="submission" date="2014-08" db="EMBL/GenBank/DDBJ databases">
        <authorList>
            <person name="Sharma Rahul"/>
            <person name="Thines Marco"/>
        </authorList>
    </citation>
    <scope>NUCLEOTIDE SEQUENCE</scope>
</reference>
<dbReference type="InterPro" id="IPR013154">
    <property type="entry name" value="ADH-like_N"/>
</dbReference>
<dbReference type="SUPFAM" id="SSF51735">
    <property type="entry name" value="NAD(P)-binding Rossmann-fold domains"/>
    <property type="match status" value="1"/>
</dbReference>
<evidence type="ECO:0000259" key="3">
    <source>
        <dbReference type="SMART" id="SM00829"/>
    </source>
</evidence>
<sequence length="337" mass="36747">MSASSETMRAVRIKGEAGPPSALYIGEYEKPSPKEGQILVKIRAIGVNRMDSLQRMGKYPLPPQAGPILGVEFSGHVEQSKSDKWTKGQEVFGLAYGGAYAEFIAISGDMVLQKPEYLSHSQAAGILEVFLTAYQALEVLGELKPEESVLIHAGASSVGIAANQLAPILGATKVFTTAGSQEKLDALLHLKSPPTRGINYKTENFEEIVLKETNNQGVNLIIDFIGKDYLEKNINSLAKDGRMICLGAMSGAEANVSIGKIIYKRLRIQGSTLRSRDPSYQSNLVARFNKDCMSHFVPDGELQSIVNKELDWSKVIEAHEMLDANQNIGKIILTIPE</sequence>
<dbReference type="Gene3D" id="3.40.50.720">
    <property type="entry name" value="NAD(P)-binding Rossmann-like Domain"/>
    <property type="match status" value="1"/>
</dbReference>
<protein>
    <submittedName>
        <fullName evidence="4">Quinone oxidoreductase</fullName>
    </submittedName>
</protein>
<name>A0A0F7SX33_PHARH</name>
<dbReference type="InterPro" id="IPR036291">
    <property type="entry name" value="NAD(P)-bd_dom_sf"/>
</dbReference>
<dbReference type="SUPFAM" id="SSF50129">
    <property type="entry name" value="GroES-like"/>
    <property type="match status" value="1"/>
</dbReference>
<proteinExistence type="predicted"/>
<evidence type="ECO:0000313" key="4">
    <source>
        <dbReference type="EMBL" id="CED84718.1"/>
    </source>
</evidence>
<evidence type="ECO:0000256" key="1">
    <source>
        <dbReference type="ARBA" id="ARBA00022857"/>
    </source>
</evidence>
<dbReference type="NCBIfam" id="TIGR02824">
    <property type="entry name" value="quinone_pig3"/>
    <property type="match status" value="1"/>
</dbReference>
<dbReference type="PANTHER" id="PTHR48106:SF18">
    <property type="entry name" value="QUINONE OXIDOREDUCTASE PIG3"/>
    <property type="match status" value="1"/>
</dbReference>
<dbReference type="Pfam" id="PF08240">
    <property type="entry name" value="ADH_N"/>
    <property type="match status" value="1"/>
</dbReference>
<feature type="domain" description="Enoyl reductase (ER)" evidence="3">
    <location>
        <begin position="18"/>
        <end position="333"/>
    </location>
</feature>
<organism evidence="4">
    <name type="scientific">Phaffia rhodozyma</name>
    <name type="common">Yeast</name>
    <name type="synonym">Xanthophyllomyces dendrorhous</name>
    <dbReference type="NCBI Taxonomy" id="264483"/>
    <lineage>
        <taxon>Eukaryota</taxon>
        <taxon>Fungi</taxon>
        <taxon>Dikarya</taxon>
        <taxon>Basidiomycota</taxon>
        <taxon>Agaricomycotina</taxon>
        <taxon>Tremellomycetes</taxon>
        <taxon>Cystofilobasidiales</taxon>
        <taxon>Mrakiaceae</taxon>
        <taxon>Phaffia</taxon>
    </lineage>
</organism>
<dbReference type="Pfam" id="PF00107">
    <property type="entry name" value="ADH_zinc_N"/>
    <property type="match status" value="1"/>
</dbReference>
<dbReference type="InterPro" id="IPR011032">
    <property type="entry name" value="GroES-like_sf"/>
</dbReference>
<evidence type="ECO:0000256" key="2">
    <source>
        <dbReference type="ARBA" id="ARBA00023002"/>
    </source>
</evidence>